<dbReference type="EMBL" id="JAGYPJ010000001">
    <property type="protein sequence ID" value="MBS4199635.1"/>
    <property type="molecule type" value="Genomic_DNA"/>
</dbReference>
<evidence type="ECO:0000313" key="2">
    <source>
        <dbReference type="Proteomes" id="UP000682713"/>
    </source>
</evidence>
<dbReference type="InterPro" id="IPR014198">
    <property type="entry name" value="Spore_III_AB"/>
</dbReference>
<evidence type="ECO:0000313" key="1">
    <source>
        <dbReference type="EMBL" id="MBS4199635.1"/>
    </source>
</evidence>
<name>A0A942TK84_9BACI</name>
<organism evidence="1 2">
    <name type="scientific">Lederbergia citrisecunda</name>
    <dbReference type="NCBI Taxonomy" id="2833583"/>
    <lineage>
        <taxon>Bacteria</taxon>
        <taxon>Bacillati</taxon>
        <taxon>Bacillota</taxon>
        <taxon>Bacilli</taxon>
        <taxon>Bacillales</taxon>
        <taxon>Bacillaceae</taxon>
        <taxon>Lederbergia</taxon>
    </lineage>
</organism>
<accession>A0A942TK84</accession>
<dbReference type="PIRSF" id="PIRSF021435">
    <property type="entry name" value="SpoIIIAB"/>
    <property type="match status" value="1"/>
</dbReference>
<sequence length="171" mass="19822">MIKIIGAIFIVGTTTWAGFEFSKQLSERPKNLRLFRHSLETLEAEIMYSHTPLGEAAEKISKQIPNPISTHYKKFSNYLKKEDAIVKSAWEKSLKDIWESTSLKQSEYEVLLQFGENLGRHDRETQQKQILLTLTNLEREEEVAREKQKKYEKMVKSLGVLTGLLIIILLL</sequence>
<dbReference type="Pfam" id="PF09548">
    <property type="entry name" value="Spore_III_AB"/>
    <property type="match status" value="1"/>
</dbReference>
<dbReference type="NCBIfam" id="TIGR02833">
    <property type="entry name" value="spore_III_AB"/>
    <property type="match status" value="1"/>
</dbReference>
<comment type="caution">
    <text evidence="1">The sequence shown here is derived from an EMBL/GenBank/DDBJ whole genome shotgun (WGS) entry which is preliminary data.</text>
</comment>
<keyword evidence="2" id="KW-1185">Reference proteome</keyword>
<dbReference type="Proteomes" id="UP000682713">
    <property type="component" value="Unassembled WGS sequence"/>
</dbReference>
<protein>
    <submittedName>
        <fullName evidence="1">Stage III sporulation protein SpoAB</fullName>
    </submittedName>
</protein>
<proteinExistence type="predicted"/>
<reference evidence="1 2" key="1">
    <citation type="submission" date="2021-05" db="EMBL/GenBank/DDBJ databases">
        <title>Novel Bacillus species.</title>
        <authorList>
            <person name="Liu G."/>
        </authorList>
    </citation>
    <scope>NUCLEOTIDE SEQUENCE [LARGE SCALE GENOMIC DNA]</scope>
    <source>
        <strain evidence="1 2">FJAT-49732</strain>
    </source>
</reference>
<gene>
    <name evidence="1" type="ORF">KHA93_08200</name>
</gene>
<dbReference type="RefSeq" id="WP_213110298.1">
    <property type="nucleotide sequence ID" value="NZ_JAGYPJ010000001.1"/>
</dbReference>
<dbReference type="AlphaFoldDB" id="A0A942TK84"/>